<dbReference type="STRING" id="1445510.YC6258_04472"/>
<keyword evidence="3" id="KW-1185">Reference proteome</keyword>
<gene>
    <name evidence="2" type="ORF">YC6258_04472</name>
</gene>
<dbReference type="OrthoDB" id="9787053at2"/>
<feature type="signal peptide" evidence="1">
    <location>
        <begin position="1"/>
        <end position="24"/>
    </location>
</feature>
<dbReference type="InterPro" id="IPR042245">
    <property type="entry name" value="Tgt2/MlaC_sf"/>
</dbReference>
<dbReference type="KEGG" id="gsn:YC6258_04472"/>
<dbReference type="HOGENOM" id="CLU_094502_0_0_6"/>
<evidence type="ECO:0000313" key="2">
    <source>
        <dbReference type="EMBL" id="AJQ96504.1"/>
    </source>
</evidence>
<name>A0A0C5W1E6_9GAMM</name>
<reference evidence="2 3" key="1">
    <citation type="submission" date="2014-01" db="EMBL/GenBank/DDBJ databases">
        <title>Full genme sequencing of cellulolytic bacterium Gynuella sunshinyii YC6258T gen. nov., sp. nov.</title>
        <authorList>
            <person name="Khan H."/>
            <person name="Chung E.J."/>
            <person name="Chung Y.R."/>
        </authorList>
    </citation>
    <scope>NUCLEOTIDE SEQUENCE [LARGE SCALE GENOMIC DNA]</scope>
    <source>
        <strain evidence="2 3">YC6258</strain>
    </source>
</reference>
<protein>
    <submittedName>
        <fullName evidence="2">ABC-type transport system involved in resistance to organic solvent, auxiliary component</fullName>
    </submittedName>
</protein>
<keyword evidence="1" id="KW-0732">Signal</keyword>
<evidence type="ECO:0000256" key="1">
    <source>
        <dbReference type="SAM" id="SignalP"/>
    </source>
</evidence>
<dbReference type="PANTHER" id="PTHR36573:SF1">
    <property type="entry name" value="INTERMEMBRANE PHOSPHOLIPID TRANSPORT SYSTEM BINDING PROTEIN MLAC"/>
    <property type="match status" value="1"/>
</dbReference>
<proteinExistence type="predicted"/>
<dbReference type="RefSeq" id="WP_044618500.1">
    <property type="nucleotide sequence ID" value="NZ_CP007142.1"/>
</dbReference>
<dbReference type="Pfam" id="PF05494">
    <property type="entry name" value="MlaC"/>
    <property type="match status" value="1"/>
</dbReference>
<evidence type="ECO:0000313" key="3">
    <source>
        <dbReference type="Proteomes" id="UP000032266"/>
    </source>
</evidence>
<dbReference type="PANTHER" id="PTHR36573">
    <property type="entry name" value="INTERMEMBRANE PHOSPHOLIPID TRANSPORT SYSTEM BINDING PROTEIN MLAC"/>
    <property type="match status" value="1"/>
</dbReference>
<dbReference type="EMBL" id="CP007142">
    <property type="protein sequence ID" value="AJQ96504.1"/>
    <property type="molecule type" value="Genomic_DNA"/>
</dbReference>
<dbReference type="Gene3D" id="3.10.450.710">
    <property type="entry name" value="Tgt2/MlaC"/>
    <property type="match status" value="1"/>
</dbReference>
<accession>A0A0C5W1E6</accession>
<dbReference type="AlphaFoldDB" id="A0A0C5W1E6"/>
<dbReference type="Proteomes" id="UP000032266">
    <property type="component" value="Chromosome"/>
</dbReference>
<dbReference type="InterPro" id="IPR008869">
    <property type="entry name" value="MlaC/ttg2D"/>
</dbReference>
<organism evidence="2 3">
    <name type="scientific">Gynuella sunshinyii YC6258</name>
    <dbReference type="NCBI Taxonomy" id="1445510"/>
    <lineage>
        <taxon>Bacteria</taxon>
        <taxon>Pseudomonadati</taxon>
        <taxon>Pseudomonadota</taxon>
        <taxon>Gammaproteobacteria</taxon>
        <taxon>Oceanospirillales</taxon>
        <taxon>Saccharospirillaceae</taxon>
        <taxon>Gynuella</taxon>
    </lineage>
</organism>
<feature type="chain" id="PRO_5002184063" evidence="1">
    <location>
        <begin position="25"/>
        <end position="233"/>
    </location>
</feature>
<sequence length="233" mass="26650">MRVVALTRFVLISFLVLISSSVYALTPDKTAEETVKESLDQILILIEKYGDQDDPAEYLQNMQTLLEPVVGYELIAGRVMGKYLSSATIEQKRRFLEVFKTSLINTYALGIKSFKGLSFEIVPSKDDKKDTFKNTRVYLEVVDKSGTHYPVVQSMYYSKNRNGWAMQNVTFNGVNIGVTFRNRFDRLMKEAGGDVDKAIDMWTEMVQKSWDEKTYINPSKELLEDSQDSDSDI</sequence>